<protein>
    <submittedName>
        <fullName evidence="9">DNA ligase-1</fullName>
    </submittedName>
</protein>
<organism evidence="9 10">
    <name type="scientific">Candidatus Nitrotoga arctica</name>
    <dbReference type="NCBI Taxonomy" id="453162"/>
    <lineage>
        <taxon>Bacteria</taxon>
        <taxon>Pseudomonadati</taxon>
        <taxon>Pseudomonadota</taxon>
        <taxon>Betaproteobacteria</taxon>
        <taxon>Nitrosomonadales</taxon>
        <taxon>Gallionellaceae</taxon>
        <taxon>Candidatus Nitrotoga</taxon>
    </lineage>
</organism>
<keyword evidence="2 9" id="KW-0436">Ligase</keyword>
<evidence type="ECO:0000313" key="9">
    <source>
        <dbReference type="EMBL" id="CAG9931560.1"/>
    </source>
</evidence>
<keyword evidence="4" id="KW-0227">DNA damage</keyword>
<dbReference type="EMBL" id="OU912926">
    <property type="protein sequence ID" value="CAG9931560.1"/>
    <property type="molecule type" value="Genomic_DNA"/>
</dbReference>
<dbReference type="NCBIfam" id="NF006592">
    <property type="entry name" value="PRK09125.1"/>
    <property type="match status" value="1"/>
</dbReference>
<evidence type="ECO:0000256" key="3">
    <source>
        <dbReference type="ARBA" id="ARBA00022705"/>
    </source>
</evidence>
<dbReference type="Gene3D" id="3.30.470.30">
    <property type="entry name" value="DNA ligase/mRNA capping enzyme"/>
    <property type="match status" value="1"/>
</dbReference>
<feature type="domain" description="ATP-dependent DNA ligase family profile" evidence="7">
    <location>
        <begin position="102"/>
        <end position="219"/>
    </location>
</feature>
<dbReference type="PANTHER" id="PTHR47810:SF1">
    <property type="entry name" value="DNA LIGASE B"/>
    <property type="match status" value="1"/>
</dbReference>
<evidence type="ECO:0000313" key="10">
    <source>
        <dbReference type="Proteomes" id="UP000839052"/>
    </source>
</evidence>
<evidence type="ECO:0000256" key="5">
    <source>
        <dbReference type="ARBA" id="ARBA00023204"/>
    </source>
</evidence>
<dbReference type="Gene3D" id="3.30.1490.70">
    <property type="match status" value="1"/>
</dbReference>
<comment type="cofactor">
    <cofactor evidence="1">
        <name>a divalent metal cation</name>
        <dbReference type="ChEBI" id="CHEBI:60240"/>
    </cofactor>
</comment>
<dbReference type="CDD" id="cd08041">
    <property type="entry name" value="OBF_kDNA_ligase_like"/>
    <property type="match status" value="1"/>
</dbReference>
<dbReference type="Gene3D" id="2.40.50.140">
    <property type="entry name" value="Nucleic acid-binding proteins"/>
    <property type="match status" value="1"/>
</dbReference>
<dbReference type="InterPro" id="IPR050326">
    <property type="entry name" value="NAD_dep_DNA_ligaseB"/>
</dbReference>
<keyword evidence="3" id="KW-0235">DNA replication</keyword>
<dbReference type="GO" id="GO:0016874">
    <property type="term" value="F:ligase activity"/>
    <property type="evidence" value="ECO:0007669"/>
    <property type="project" value="UniProtKB-KW"/>
</dbReference>
<evidence type="ECO:0000259" key="7">
    <source>
        <dbReference type="Pfam" id="PF01068"/>
    </source>
</evidence>
<sequence length="324" mass="36591">MTHFTPVQMKIHCWSEINLPSWVRLCILSLALVFCCLPLRAAGLAPPPVMLANVFRGNITLADYWVSEKFDGMRGYWDGEKLLTRSGEHIEAPVWFTAGWPKIPLDGELWVGHGQFSRAVSTVRKKIPDEIQWRTLHFMVFDLPVHPGSYSERNAALQPVIAQIGQPWVRHVEQFKVADQAALRAMLKRVVKQGGEGLMLHRGASFYRAVRSDDLLKLKPYDDAEAKVVAHLPGKGKYASTLGALEVESADGLHFRLGTGLSNADRRHPPQVGRWVTYRYNGLNEKTGIPRFARFIRVREDYDSLETGGEPLSNTHKNFNQNPN</sequence>
<reference evidence="9 10" key="1">
    <citation type="submission" date="2021-10" db="EMBL/GenBank/DDBJ databases">
        <authorList>
            <person name="Koch H."/>
        </authorList>
    </citation>
    <scope>NUCLEOTIDE SEQUENCE [LARGE SCALE GENOMIC DNA]</scope>
    <source>
        <strain evidence="9">6680</strain>
    </source>
</reference>
<dbReference type="Pfam" id="PF14743">
    <property type="entry name" value="DNA_ligase_OB_2"/>
    <property type="match status" value="1"/>
</dbReference>
<dbReference type="SUPFAM" id="SSF56091">
    <property type="entry name" value="DNA ligase/mRNA capping enzyme, catalytic domain"/>
    <property type="match status" value="1"/>
</dbReference>
<keyword evidence="5" id="KW-0234">DNA repair</keyword>
<evidence type="ECO:0000259" key="8">
    <source>
        <dbReference type="Pfam" id="PF14743"/>
    </source>
</evidence>
<dbReference type="Proteomes" id="UP000839052">
    <property type="component" value="Chromosome"/>
</dbReference>
<dbReference type="SUPFAM" id="SSF50249">
    <property type="entry name" value="Nucleic acid-binding proteins"/>
    <property type="match status" value="1"/>
</dbReference>
<name>A0ABN8AFR0_9PROT</name>
<evidence type="ECO:0000256" key="6">
    <source>
        <dbReference type="ARBA" id="ARBA00034003"/>
    </source>
</evidence>
<evidence type="ECO:0000256" key="2">
    <source>
        <dbReference type="ARBA" id="ARBA00022598"/>
    </source>
</evidence>
<keyword evidence="10" id="KW-1185">Reference proteome</keyword>
<accession>A0ABN8AFR0</accession>
<dbReference type="PANTHER" id="PTHR47810">
    <property type="entry name" value="DNA LIGASE"/>
    <property type="match status" value="1"/>
</dbReference>
<gene>
    <name evidence="9" type="ORF">NTG6680_0307</name>
</gene>
<dbReference type="InterPro" id="IPR012310">
    <property type="entry name" value="DNA_ligase_ATP-dep_cent"/>
</dbReference>
<dbReference type="Pfam" id="PF01068">
    <property type="entry name" value="DNA_ligase_A_M"/>
    <property type="match status" value="1"/>
</dbReference>
<proteinExistence type="predicted"/>
<comment type="catalytic activity">
    <reaction evidence="6">
        <text>ATP + (deoxyribonucleotide)n-3'-hydroxyl + 5'-phospho-(deoxyribonucleotide)m = (deoxyribonucleotide)n+m + AMP + diphosphate.</text>
        <dbReference type="EC" id="6.5.1.1"/>
    </reaction>
</comment>
<dbReference type="InterPro" id="IPR012340">
    <property type="entry name" value="NA-bd_OB-fold"/>
</dbReference>
<evidence type="ECO:0000256" key="4">
    <source>
        <dbReference type="ARBA" id="ARBA00022763"/>
    </source>
</evidence>
<dbReference type="CDD" id="cd07896">
    <property type="entry name" value="Adenylation_kDNA_ligase_like"/>
    <property type="match status" value="1"/>
</dbReference>
<feature type="domain" description="DNA ligase OB-like" evidence="8">
    <location>
        <begin position="233"/>
        <end position="299"/>
    </location>
</feature>
<dbReference type="InterPro" id="IPR029319">
    <property type="entry name" value="DNA_ligase_OB"/>
</dbReference>
<evidence type="ECO:0000256" key="1">
    <source>
        <dbReference type="ARBA" id="ARBA00001968"/>
    </source>
</evidence>